<feature type="transmembrane region" description="Helical" evidence="1">
    <location>
        <begin position="80"/>
        <end position="100"/>
    </location>
</feature>
<keyword evidence="1" id="KW-1133">Transmembrane helix</keyword>
<evidence type="ECO:0000259" key="2">
    <source>
        <dbReference type="Pfam" id="PF07331"/>
    </source>
</evidence>
<proteinExistence type="predicted"/>
<feature type="transmembrane region" description="Helical" evidence="1">
    <location>
        <begin position="36"/>
        <end position="54"/>
    </location>
</feature>
<dbReference type="RefSeq" id="WP_007862713.1">
    <property type="nucleotide sequence ID" value="NZ_KQ235876.1"/>
</dbReference>
<name>A0A0J9CDW6_9FIRM</name>
<reference evidence="3 4" key="1">
    <citation type="submission" date="2011-04" db="EMBL/GenBank/DDBJ databases">
        <title>The Genome Sequence of Clostridium citroniae WAL-19142.</title>
        <authorList>
            <consortium name="The Broad Institute Genome Sequencing Platform"/>
            <person name="Earl A."/>
            <person name="Ward D."/>
            <person name="Feldgarden M."/>
            <person name="Gevers D."/>
            <person name="Warren Y.A."/>
            <person name="Tyrrell K.L."/>
            <person name="Citron D.M."/>
            <person name="Goldstein E.J."/>
            <person name="Daigneault M."/>
            <person name="Allen-Vercoe E."/>
            <person name="Young S.K."/>
            <person name="Zeng Q."/>
            <person name="Gargeya S."/>
            <person name="Fitzgerald M."/>
            <person name="Haas B."/>
            <person name="Abouelleil A."/>
            <person name="Alvarado L."/>
            <person name="Arachchi H.M."/>
            <person name="Berlin A."/>
            <person name="Brown A."/>
            <person name="Chapman S.B."/>
            <person name="Chen Z."/>
            <person name="Dunbar C."/>
            <person name="Freedman E."/>
            <person name="Gearin G."/>
            <person name="Gellesch M."/>
            <person name="Goldberg J."/>
            <person name="Griggs A."/>
            <person name="Gujja S."/>
            <person name="Heilman E.R."/>
            <person name="Heiman D."/>
            <person name="Howarth C."/>
            <person name="Larson L."/>
            <person name="Lui A."/>
            <person name="MacDonald P.J."/>
            <person name="Mehta T."/>
            <person name="Montmayeur A."/>
            <person name="Murphy C."/>
            <person name="Neiman D."/>
            <person name="Pearson M."/>
            <person name="Priest M."/>
            <person name="Roberts A."/>
            <person name="Saif S."/>
            <person name="Shea T."/>
            <person name="Shenoy N."/>
            <person name="Sisk P."/>
            <person name="Stolte C."/>
            <person name="Sykes S."/>
            <person name="White J."/>
            <person name="Yandava C."/>
            <person name="Wortman J."/>
            <person name="Nusbaum C."/>
            <person name="Birren B."/>
        </authorList>
    </citation>
    <scope>NUCLEOTIDE SEQUENCE [LARGE SCALE GENOMIC DNA]</scope>
    <source>
        <strain evidence="3 4">WAL-19142</strain>
    </source>
</reference>
<dbReference type="Pfam" id="PF07331">
    <property type="entry name" value="TctB"/>
    <property type="match status" value="1"/>
</dbReference>
<dbReference type="GeneID" id="93164660"/>
<dbReference type="PATRIC" id="fig|742734.4.peg.1305"/>
<gene>
    <name evidence="3" type="ORF">HMPREF9470_01214</name>
</gene>
<feature type="transmembrane region" description="Helical" evidence="1">
    <location>
        <begin position="12"/>
        <end position="30"/>
    </location>
</feature>
<keyword evidence="1" id="KW-0812">Transmembrane</keyword>
<dbReference type="AlphaFoldDB" id="A0A0J9CDW6"/>
<feature type="domain" description="DUF1468" evidence="2">
    <location>
        <begin position="11"/>
        <end position="145"/>
    </location>
</feature>
<dbReference type="EMBL" id="ADLK01000008">
    <property type="protein sequence ID" value="KMW22679.1"/>
    <property type="molecule type" value="Genomic_DNA"/>
</dbReference>
<protein>
    <recommendedName>
        <fullName evidence="2">DUF1468 domain-containing protein</fullName>
    </recommendedName>
</protein>
<evidence type="ECO:0000313" key="3">
    <source>
        <dbReference type="EMBL" id="KMW22679.1"/>
    </source>
</evidence>
<dbReference type="InterPro" id="IPR009936">
    <property type="entry name" value="DUF1468"/>
</dbReference>
<dbReference type="Proteomes" id="UP000037392">
    <property type="component" value="Unassembled WGS sequence"/>
</dbReference>
<evidence type="ECO:0000256" key="1">
    <source>
        <dbReference type="SAM" id="Phobius"/>
    </source>
</evidence>
<keyword evidence="1" id="KW-0472">Membrane</keyword>
<comment type="caution">
    <text evidence="3">The sequence shown here is derived from an EMBL/GenBank/DDBJ whole genome shotgun (WGS) entry which is preliminary data.</text>
</comment>
<accession>A0A0J9CDW6</accession>
<feature type="transmembrane region" description="Helical" evidence="1">
    <location>
        <begin position="120"/>
        <end position="142"/>
    </location>
</feature>
<evidence type="ECO:0000313" key="4">
    <source>
        <dbReference type="Proteomes" id="UP000037392"/>
    </source>
</evidence>
<organism evidence="3 4">
    <name type="scientific">[Clostridium] citroniae WAL-19142</name>
    <dbReference type="NCBI Taxonomy" id="742734"/>
    <lineage>
        <taxon>Bacteria</taxon>
        <taxon>Bacillati</taxon>
        <taxon>Bacillota</taxon>
        <taxon>Clostridia</taxon>
        <taxon>Lachnospirales</taxon>
        <taxon>Lachnospiraceae</taxon>
        <taxon>Enterocloster</taxon>
    </lineage>
</organism>
<sequence>MNKQVYRQDMIAAVVIIMVGVAAFVLSLVMPGKASMFPKIVSSGLMVLGVLLIFDSIRKIRKDVPTDEEPARLGEFQSPVIVLALLILYVLAVIYIGFYISTPAMLVIYMYFMGIRNIKTILITTAVVMAFVYCLFTLQLGVPLPAGILG</sequence>